<evidence type="ECO:0008006" key="4">
    <source>
        <dbReference type="Google" id="ProtNLM"/>
    </source>
</evidence>
<evidence type="ECO:0000313" key="3">
    <source>
        <dbReference type="Proteomes" id="UP001500604"/>
    </source>
</evidence>
<feature type="signal peptide" evidence="1">
    <location>
        <begin position="1"/>
        <end position="21"/>
    </location>
</feature>
<evidence type="ECO:0000256" key="1">
    <source>
        <dbReference type="SAM" id="SignalP"/>
    </source>
</evidence>
<dbReference type="Pfam" id="PF07273">
    <property type="entry name" value="DUF1439"/>
    <property type="match status" value="1"/>
</dbReference>
<keyword evidence="3" id="KW-1185">Reference proteome</keyword>
<proteinExistence type="predicted"/>
<dbReference type="InterPro" id="IPR010835">
    <property type="entry name" value="DUF1439"/>
</dbReference>
<sequence>MSVINRVVVCGVLFLTLAACSNSEVTLPESQFQALVNSQFQSPRLVAVDLPANIRSQLYLETPSIHFDRNGDRVSFSLSGRFDVDLAGALLTEPAPITLSGTARLVFNAAEQTIVLDDIAISSADLDLGLDAIQPLLGGGLASLIGSRLDPFYLISVPEDSAIGRVMAAGAVSMVIMDGELTLRPKKDNAPNS</sequence>
<accession>A0ABP8UY49</accession>
<protein>
    <recommendedName>
        <fullName evidence="4">DUF1439 domain-containing protein</fullName>
    </recommendedName>
</protein>
<organism evidence="2 3">
    <name type="scientific">Kistimonas scapharcae</name>
    <dbReference type="NCBI Taxonomy" id="1036133"/>
    <lineage>
        <taxon>Bacteria</taxon>
        <taxon>Pseudomonadati</taxon>
        <taxon>Pseudomonadota</taxon>
        <taxon>Gammaproteobacteria</taxon>
        <taxon>Oceanospirillales</taxon>
        <taxon>Endozoicomonadaceae</taxon>
        <taxon>Kistimonas</taxon>
    </lineage>
</organism>
<dbReference type="PROSITE" id="PS51257">
    <property type="entry name" value="PROKAR_LIPOPROTEIN"/>
    <property type="match status" value="1"/>
</dbReference>
<gene>
    <name evidence="2" type="ORF">GCM10023116_05260</name>
</gene>
<reference evidence="3" key="1">
    <citation type="journal article" date="2019" name="Int. J. Syst. Evol. Microbiol.">
        <title>The Global Catalogue of Microorganisms (GCM) 10K type strain sequencing project: providing services to taxonomists for standard genome sequencing and annotation.</title>
        <authorList>
            <consortium name="The Broad Institute Genomics Platform"/>
            <consortium name="The Broad Institute Genome Sequencing Center for Infectious Disease"/>
            <person name="Wu L."/>
            <person name="Ma J."/>
        </authorList>
    </citation>
    <scope>NUCLEOTIDE SEQUENCE [LARGE SCALE GENOMIC DNA]</scope>
    <source>
        <strain evidence="3">JCM 17805</strain>
    </source>
</reference>
<dbReference type="Proteomes" id="UP001500604">
    <property type="component" value="Unassembled WGS sequence"/>
</dbReference>
<name>A0ABP8UY49_9GAMM</name>
<evidence type="ECO:0000313" key="2">
    <source>
        <dbReference type="EMBL" id="GAA4648259.1"/>
    </source>
</evidence>
<dbReference type="EMBL" id="BAABFL010000054">
    <property type="protein sequence ID" value="GAA4648259.1"/>
    <property type="molecule type" value="Genomic_DNA"/>
</dbReference>
<dbReference type="RefSeq" id="WP_345193703.1">
    <property type="nucleotide sequence ID" value="NZ_BAABFL010000054.1"/>
</dbReference>
<feature type="chain" id="PRO_5046649701" description="DUF1439 domain-containing protein" evidence="1">
    <location>
        <begin position="22"/>
        <end position="193"/>
    </location>
</feature>
<comment type="caution">
    <text evidence="2">The sequence shown here is derived from an EMBL/GenBank/DDBJ whole genome shotgun (WGS) entry which is preliminary data.</text>
</comment>
<keyword evidence="1" id="KW-0732">Signal</keyword>
<dbReference type="Gene3D" id="3.15.10.40">
    <property type="entry name" value="Uncharacterised protein PF07273, DUF1439"/>
    <property type="match status" value="1"/>
</dbReference>